<dbReference type="Gene3D" id="2.40.110.20">
    <property type="match status" value="1"/>
</dbReference>
<dbReference type="Gene3D" id="6.10.250.600">
    <property type="match status" value="1"/>
</dbReference>
<dbReference type="Pfam" id="PF02770">
    <property type="entry name" value="Acyl-CoA_dh_M"/>
    <property type="match status" value="1"/>
</dbReference>
<dbReference type="InterPro" id="IPR009075">
    <property type="entry name" value="AcylCo_DH/oxidase_C"/>
</dbReference>
<dbReference type="GO" id="GO:0003995">
    <property type="term" value="F:acyl-CoA dehydrogenase activity"/>
    <property type="evidence" value="ECO:0007669"/>
    <property type="project" value="TreeGrafter"/>
</dbReference>
<dbReference type="EMBL" id="CP011125">
    <property type="protein sequence ID" value="AKF05576.1"/>
    <property type="molecule type" value="Genomic_DNA"/>
</dbReference>
<feature type="region of interest" description="Disordered" evidence="5">
    <location>
        <begin position="171"/>
        <end position="190"/>
    </location>
</feature>
<evidence type="ECO:0000313" key="9">
    <source>
        <dbReference type="EMBL" id="AKF05576.1"/>
    </source>
</evidence>
<protein>
    <submittedName>
        <fullName evidence="9">Putative acyl-CoA dehydrogenase</fullName>
    </submittedName>
</protein>
<evidence type="ECO:0000256" key="3">
    <source>
        <dbReference type="ARBA" id="ARBA00022827"/>
    </source>
</evidence>
<keyword evidence="4" id="KW-0560">Oxidoreductase</keyword>
<dbReference type="AlphaFoldDB" id="A0A0F6YHW5"/>
<keyword evidence="10" id="KW-1185">Reference proteome</keyword>
<evidence type="ECO:0000259" key="8">
    <source>
        <dbReference type="Pfam" id="PF18158"/>
    </source>
</evidence>
<evidence type="ECO:0000256" key="2">
    <source>
        <dbReference type="ARBA" id="ARBA00022630"/>
    </source>
</evidence>
<accession>A0A0F6YHW5</accession>
<feature type="compositionally biased region" description="Polar residues" evidence="5">
    <location>
        <begin position="171"/>
        <end position="181"/>
    </location>
</feature>
<keyword evidence="3 4" id="KW-0274">FAD</keyword>
<evidence type="ECO:0000259" key="6">
    <source>
        <dbReference type="Pfam" id="PF00441"/>
    </source>
</evidence>
<feature type="domain" description="Acyl-CoA oxidase/dehydrogenase middle" evidence="7">
    <location>
        <begin position="173"/>
        <end position="271"/>
    </location>
</feature>
<dbReference type="RefSeq" id="WP_053232833.1">
    <property type="nucleotide sequence ID" value="NZ_CP011125.1"/>
</dbReference>
<dbReference type="InterPro" id="IPR006091">
    <property type="entry name" value="Acyl-CoA_Oxase/DH_mid-dom"/>
</dbReference>
<reference evidence="9 10" key="1">
    <citation type="submission" date="2015-03" db="EMBL/GenBank/DDBJ databases">
        <title>Genome assembly of Sandaracinus amylolyticus DSM 53668.</title>
        <authorList>
            <person name="Sharma G."/>
            <person name="Subramanian S."/>
        </authorList>
    </citation>
    <scope>NUCLEOTIDE SEQUENCE [LARGE SCALE GENOMIC DNA]</scope>
    <source>
        <strain evidence="9 10">DSM 53668</strain>
    </source>
</reference>
<dbReference type="Gene3D" id="1.20.140.10">
    <property type="entry name" value="Butyryl-CoA Dehydrogenase, subunit A, domain 3"/>
    <property type="match status" value="1"/>
</dbReference>
<dbReference type="InterPro" id="IPR041504">
    <property type="entry name" value="AidB_N"/>
</dbReference>
<evidence type="ECO:0000259" key="7">
    <source>
        <dbReference type="Pfam" id="PF02770"/>
    </source>
</evidence>
<evidence type="ECO:0000256" key="5">
    <source>
        <dbReference type="SAM" id="MobiDB-lite"/>
    </source>
</evidence>
<comment type="similarity">
    <text evidence="1 4">Belongs to the acyl-CoA dehydrogenase family.</text>
</comment>
<dbReference type="Pfam" id="PF18158">
    <property type="entry name" value="AidB_N"/>
    <property type="match status" value="1"/>
</dbReference>
<sequence length="565" mass="61729">MKVTPFNQPPPALGNQYDEDRPLRSLLARIVPRDALLSIEPALRDLGELAGGELYRMQLDDRENDPKLVHWDAWGNRIDHIEVSPLWKRAERIAAEKGLVATAYERRLGALSRVHQFSLVHLFGPATDIYACPLAMTDGAARTLLESGNAVLAERAVPRLTSRDPDRFWTSGQWMTESTGGSDVGRSETVATKDESGQWRLWGRKWFTSATTAQMSLTLARPEGNGPGGRGLALFYVETRDQDGRLRNILVHRLKDKLGTRKVPTAELTLDGTPATPVIGLDSGTKYISPMLNVTRTWNTVMAVAGMRRGVALARDYATKRVAFGAPLSEKPLHVDTLAGVAAEYEAALQLAFFVVQLHGRIEAREASDRDVLLARLLTPIAKLVTGKQAVAVASEVLESFGGAGYVEDTGLPVLLRDAQVLPIWEGTTNVLSLDTLRALGHGPDVAAALEQEMESRVGTISDTSLREVAERARGAVRRALGWLASTYSSSPLDVEGGARRFALTLGRSLELLLLAHHADWSLRNERDARSRAAALRFARAPFDLVEDTPVADLRALANDEPLAV</sequence>
<dbReference type="Proteomes" id="UP000034883">
    <property type="component" value="Chromosome"/>
</dbReference>
<organism evidence="9 10">
    <name type="scientific">Sandaracinus amylolyticus</name>
    <dbReference type="NCBI Taxonomy" id="927083"/>
    <lineage>
        <taxon>Bacteria</taxon>
        <taxon>Pseudomonadati</taxon>
        <taxon>Myxococcota</taxon>
        <taxon>Polyangia</taxon>
        <taxon>Polyangiales</taxon>
        <taxon>Sandaracinaceae</taxon>
        <taxon>Sandaracinus</taxon>
    </lineage>
</organism>
<keyword evidence="2 4" id="KW-0285">Flavoprotein</keyword>
<name>A0A0F6YHW5_9BACT</name>
<dbReference type="InterPro" id="IPR052904">
    <property type="entry name" value="Acyl-CoA_dehydrogenase-like"/>
</dbReference>
<evidence type="ECO:0000256" key="4">
    <source>
        <dbReference type="RuleBase" id="RU362125"/>
    </source>
</evidence>
<comment type="cofactor">
    <cofactor evidence="4">
        <name>FAD</name>
        <dbReference type="ChEBI" id="CHEBI:57692"/>
    </cofactor>
</comment>
<feature type="domain" description="Adaptive response protein AidB N-terminal" evidence="8">
    <location>
        <begin position="7"/>
        <end position="166"/>
    </location>
</feature>
<gene>
    <name evidence="9" type="ORF">DB32_002725</name>
</gene>
<dbReference type="InterPro" id="IPR009100">
    <property type="entry name" value="AcylCoA_DH/oxidase_NM_dom_sf"/>
</dbReference>
<feature type="domain" description="Acyl-CoA dehydrogenase/oxidase C-terminal" evidence="6">
    <location>
        <begin position="283"/>
        <end position="438"/>
    </location>
</feature>
<evidence type="ECO:0000313" key="10">
    <source>
        <dbReference type="Proteomes" id="UP000034883"/>
    </source>
</evidence>
<dbReference type="STRING" id="927083.DB32_002725"/>
<dbReference type="PANTHER" id="PTHR42707">
    <property type="entry name" value="ACYL-COA DEHYDROGENASE"/>
    <property type="match status" value="1"/>
</dbReference>
<evidence type="ECO:0000256" key="1">
    <source>
        <dbReference type="ARBA" id="ARBA00009347"/>
    </source>
</evidence>
<dbReference type="OrthoDB" id="9771038at2"/>
<proteinExistence type="inferred from homology"/>
<dbReference type="Pfam" id="PF00441">
    <property type="entry name" value="Acyl-CoA_dh_1"/>
    <property type="match status" value="1"/>
</dbReference>
<dbReference type="KEGG" id="samy:DB32_002725"/>
<dbReference type="InterPro" id="IPR036250">
    <property type="entry name" value="AcylCo_DH-like_C"/>
</dbReference>
<dbReference type="SUPFAM" id="SSF56645">
    <property type="entry name" value="Acyl-CoA dehydrogenase NM domain-like"/>
    <property type="match status" value="1"/>
</dbReference>
<dbReference type="SUPFAM" id="SSF47203">
    <property type="entry name" value="Acyl-CoA dehydrogenase C-terminal domain-like"/>
    <property type="match status" value="1"/>
</dbReference>
<dbReference type="PANTHER" id="PTHR42707:SF2">
    <property type="entry name" value="ACD11 DEHYDROGENASE"/>
    <property type="match status" value="1"/>
</dbReference>